<evidence type="ECO:0000259" key="3">
    <source>
        <dbReference type="Pfam" id="PF00144"/>
    </source>
</evidence>
<comment type="caution">
    <text evidence="4">The sequence shown here is derived from an EMBL/GenBank/DDBJ whole genome shotgun (WGS) entry which is preliminary data.</text>
</comment>
<dbReference type="GO" id="GO:0016787">
    <property type="term" value="F:hydrolase activity"/>
    <property type="evidence" value="ECO:0007669"/>
    <property type="project" value="UniProtKB-KW"/>
</dbReference>
<feature type="region of interest" description="Disordered" evidence="2">
    <location>
        <begin position="229"/>
        <end position="250"/>
    </location>
</feature>
<evidence type="ECO:0000313" key="4">
    <source>
        <dbReference type="EMBL" id="EMR01640.1"/>
    </source>
</evidence>
<dbReference type="STRING" id="1279009.ADICEAN_03236"/>
<evidence type="ECO:0000256" key="2">
    <source>
        <dbReference type="SAM" id="MobiDB-lite"/>
    </source>
</evidence>
<protein>
    <submittedName>
        <fullName evidence="4">Beta-lactamase</fullName>
    </submittedName>
</protein>
<keyword evidence="1" id="KW-0378">Hydrolase</keyword>
<evidence type="ECO:0000256" key="1">
    <source>
        <dbReference type="ARBA" id="ARBA00022801"/>
    </source>
</evidence>
<gene>
    <name evidence="4" type="ORF">ADICEAN_03236</name>
</gene>
<dbReference type="InterPro" id="IPR001466">
    <property type="entry name" value="Beta-lactam-related"/>
</dbReference>
<name>M7NIP3_9BACT</name>
<dbReference type="InterPro" id="IPR050789">
    <property type="entry name" value="Diverse_Enzym_Activities"/>
</dbReference>
<proteinExistence type="predicted"/>
<keyword evidence="5" id="KW-1185">Reference proteome</keyword>
<dbReference type="Gene3D" id="3.40.710.10">
    <property type="entry name" value="DD-peptidase/beta-lactamase superfamily"/>
    <property type="match status" value="1"/>
</dbReference>
<dbReference type="EMBL" id="AODQ01000100">
    <property type="protein sequence ID" value="EMR01640.1"/>
    <property type="molecule type" value="Genomic_DNA"/>
</dbReference>
<dbReference type="Proteomes" id="UP000011910">
    <property type="component" value="Unassembled WGS sequence"/>
</dbReference>
<sequence>MGGAQGWLADKASPFRIAAIVRDLPYRNWTLYIGLLLCLTVQPEASAQRKRPATPYYPEAGNWEKRTPESQGLNAARLQEAIRFAQENEAKAPRNLREAHYQGFGKEPFGDAIGPFKDRGEPTGLIIKGGYIVAEWGNPEEVNLTYSVSKSFLSTVVGLAWQQGLIRRLEDRVHPYMAPIIPYTLAPAVNKADLLDQPEVLEPFASPHNQKITWDHLLRQTSDWEGTLWGKPDWADRPQGEATSWRTRPRNEPGSVYKYNDVRVNVLALAATNLWRRPLPLVLKEKVMDPIGASGSWRWLGYENSWIVLDGQPVQVVSGGAHWGGGMFISALDQARFGYLTLRRGRWKEQQLLSEAWMAHALTPTSANTGYGVMNYFLNTDKKQFPSAPESAFAHLGAGTNMVYVDRENDLIIVARWIENSALDGLIARVLQSLQP</sequence>
<dbReference type="SUPFAM" id="SSF56601">
    <property type="entry name" value="beta-lactamase/transpeptidase-like"/>
    <property type="match status" value="1"/>
</dbReference>
<dbReference type="PANTHER" id="PTHR43283:SF11">
    <property type="entry name" value="BETA-LACTAMASE-RELATED DOMAIN-CONTAINING PROTEIN"/>
    <property type="match status" value="1"/>
</dbReference>
<dbReference type="PATRIC" id="fig|1279009.4.peg.3282"/>
<dbReference type="InterPro" id="IPR012338">
    <property type="entry name" value="Beta-lactam/transpept-like"/>
</dbReference>
<reference evidence="4 5" key="1">
    <citation type="journal article" date="2013" name="Genome Announc.">
        <title>Draft Genome Sequence of Cesiribacter andamanensis Strain AMV16T, Isolated from a Soil Sample from a Mud Volcano in the Andaman Islands, India.</title>
        <authorList>
            <person name="Shivaji S."/>
            <person name="Ara S."/>
            <person name="Begum Z."/>
            <person name="Srinivas T.N."/>
            <person name="Singh A."/>
            <person name="Kumar Pinnaka A."/>
        </authorList>
    </citation>
    <scope>NUCLEOTIDE SEQUENCE [LARGE SCALE GENOMIC DNA]</scope>
    <source>
        <strain evidence="4 5">AMV16</strain>
    </source>
</reference>
<dbReference type="Pfam" id="PF00144">
    <property type="entry name" value="Beta-lactamase"/>
    <property type="match status" value="1"/>
</dbReference>
<dbReference type="PANTHER" id="PTHR43283">
    <property type="entry name" value="BETA-LACTAMASE-RELATED"/>
    <property type="match status" value="1"/>
</dbReference>
<organism evidence="4 5">
    <name type="scientific">Cesiribacter andamanensis AMV16</name>
    <dbReference type="NCBI Taxonomy" id="1279009"/>
    <lineage>
        <taxon>Bacteria</taxon>
        <taxon>Pseudomonadati</taxon>
        <taxon>Bacteroidota</taxon>
        <taxon>Cytophagia</taxon>
        <taxon>Cytophagales</taxon>
        <taxon>Cesiribacteraceae</taxon>
        <taxon>Cesiribacter</taxon>
    </lineage>
</organism>
<dbReference type="eggNOG" id="COG1680">
    <property type="taxonomic scope" value="Bacteria"/>
</dbReference>
<feature type="domain" description="Beta-lactamase-related" evidence="3">
    <location>
        <begin position="138"/>
        <end position="414"/>
    </location>
</feature>
<dbReference type="AlphaFoldDB" id="M7NIP3"/>
<accession>M7NIP3</accession>
<evidence type="ECO:0000313" key="5">
    <source>
        <dbReference type="Proteomes" id="UP000011910"/>
    </source>
</evidence>